<sequence length="792" mass="88326">MSQILQKLRDVDLSDSDAVKEAITAFFQSLLKHTAENCNIWLRALEDVITRFPRYCSQHRTTIENFLAHFLDSSNYYNVITAAKCAHSLQQIRPSQDKTASPKNCWREQMAILCNAAHTLIEAIFSKTLNIYKTNQSAKKKDVELLANSALTKALSNILNVKKAHGSSSEDKKLVLSNKLRNIFVFIQAMLVEVYPVAKPVQPQLILEVVVQALSVSSSINTDAAEAATVKTQALRTLDAIILCLGPNLIPFSGLVFRSVMQTLKWSSENPSEESRKVRITAYNSLTKWLSTLHVHRLSNEGRGRSWEDDLTKHIIEDITPVRKIVQLTASNQYTKNLSKKAKRKLANQTLQQSAIASHMPGDKNKTNACQESNDDVANAALECAETFLTVCGIYLKPSTHKTFQERLVRECYNLDAYSAVRAVSLLRTLEAARKNTPTTVPPPTQYCLQLYSTLVNNRCDEIKKFCSHALLDIRLHLHCSPPSISFVLDAIPDAKADKNKRKELSEENRQKLSGQDLSSEEGPGLSNEALHSIYREEEEDDEPANKIPRLAEDEEKISISSDSEVSVVIPDGSDDDVQEVDEENQDLDVDEVEELPEPEPGTEESSQKTSEDSKEPTDNIVTVEDSVDTIDSYRNTRKRKLSEPTEQPSIYEAKTQIPLNTSADTIEGDKSPVSMEIAYDASNTQGKVVVLEKLDDENLPSTNDTDDVQITCGQALVVSQEEPAKDTLEVEIEISAVNTKEDEIEEPKENGHDVAPNENNIEVKITSKEISVEDMLADFVDEVIEEPSLVA</sequence>
<gene>
    <name evidence="1" type="ORF">PYW08_013602</name>
</gene>
<dbReference type="EMBL" id="CM056780">
    <property type="protein sequence ID" value="KAJ8716317.1"/>
    <property type="molecule type" value="Genomic_DNA"/>
</dbReference>
<name>A0ACC2QGG6_9NEOP</name>
<dbReference type="Proteomes" id="UP001231649">
    <property type="component" value="Chromosome 4"/>
</dbReference>
<reference evidence="1" key="1">
    <citation type="submission" date="2023-03" db="EMBL/GenBank/DDBJ databases">
        <title>Chromosome-level genomes of two armyworms, Mythimna separata and Mythimna loreyi, provide insights into the biosynthesis and reception of sex pheromones.</title>
        <authorList>
            <person name="Zhao H."/>
        </authorList>
    </citation>
    <scope>NUCLEOTIDE SEQUENCE</scope>
    <source>
        <strain evidence="1">BeijingLab</strain>
    </source>
</reference>
<organism evidence="1 2">
    <name type="scientific">Mythimna loreyi</name>
    <dbReference type="NCBI Taxonomy" id="667449"/>
    <lineage>
        <taxon>Eukaryota</taxon>
        <taxon>Metazoa</taxon>
        <taxon>Ecdysozoa</taxon>
        <taxon>Arthropoda</taxon>
        <taxon>Hexapoda</taxon>
        <taxon>Insecta</taxon>
        <taxon>Pterygota</taxon>
        <taxon>Neoptera</taxon>
        <taxon>Endopterygota</taxon>
        <taxon>Lepidoptera</taxon>
        <taxon>Glossata</taxon>
        <taxon>Ditrysia</taxon>
        <taxon>Noctuoidea</taxon>
        <taxon>Noctuidae</taxon>
        <taxon>Noctuinae</taxon>
        <taxon>Hadenini</taxon>
        <taxon>Mythimna</taxon>
    </lineage>
</organism>
<comment type="caution">
    <text evidence="1">The sequence shown here is derived from an EMBL/GenBank/DDBJ whole genome shotgun (WGS) entry which is preliminary data.</text>
</comment>
<evidence type="ECO:0000313" key="2">
    <source>
        <dbReference type="Proteomes" id="UP001231649"/>
    </source>
</evidence>
<proteinExistence type="predicted"/>
<protein>
    <submittedName>
        <fullName evidence="1">Uncharacterized protein</fullName>
    </submittedName>
</protein>
<evidence type="ECO:0000313" key="1">
    <source>
        <dbReference type="EMBL" id="KAJ8716317.1"/>
    </source>
</evidence>
<accession>A0ACC2QGG6</accession>
<keyword evidence="2" id="KW-1185">Reference proteome</keyword>